<reference evidence="1 2" key="1">
    <citation type="submission" date="2018-05" db="EMBL/GenBank/DDBJ databases">
        <title>Evolution of small genomes with special reference to Mycobacterium leprae.</title>
        <authorList>
            <person name="Mohanty P.S."/>
            <person name="Bansal A.K."/>
            <person name="Gupta U.D."/>
            <person name="Naaz F."/>
            <person name="Dwivedi V.D."/>
            <person name="Singh H."/>
            <person name="Gupta G."/>
            <person name="Sharma S."/>
            <person name="Arora M."/>
        </authorList>
    </citation>
    <scope>NUCLEOTIDE SEQUENCE [LARGE SCALE GENOMIC DNA]</scope>
    <source>
        <strain evidence="1 2">MRHRU-235-G</strain>
    </source>
</reference>
<dbReference type="Gene3D" id="1.20.58.1460">
    <property type="match status" value="1"/>
</dbReference>
<name>A0AAD0KSY5_MYCLR</name>
<organism evidence="1 2">
    <name type="scientific">Mycobacterium leprae</name>
    <dbReference type="NCBI Taxonomy" id="1769"/>
    <lineage>
        <taxon>Bacteria</taxon>
        <taxon>Bacillati</taxon>
        <taxon>Actinomycetota</taxon>
        <taxon>Actinomycetes</taxon>
        <taxon>Mycobacteriales</taxon>
        <taxon>Mycobacteriaceae</taxon>
        <taxon>Mycobacterium</taxon>
    </lineage>
</organism>
<protein>
    <submittedName>
        <fullName evidence="1">Uncharacterized protein</fullName>
    </submittedName>
</protein>
<sequence>MWMWTDNLDLDLDPKVAVRGWTIECIGMMSWPARWGILYHMYCYRLLYEMAAAPDVPGRFVGPDMLRDVGLLEAATPSTPPPAWTDWQSPRQPSAQLRAAYYDFATELAERHDTTQLVETI</sequence>
<evidence type="ECO:0000313" key="1">
    <source>
        <dbReference type="EMBL" id="AWV48314.1"/>
    </source>
</evidence>
<dbReference type="Proteomes" id="UP000249682">
    <property type="component" value="Chromosome"/>
</dbReference>
<accession>A0AAD0KSY5</accession>
<dbReference type="EMBL" id="CP029543">
    <property type="protein sequence ID" value="AWV48314.1"/>
    <property type="molecule type" value="Genomic_DNA"/>
</dbReference>
<proteinExistence type="predicted"/>
<dbReference type="AlphaFoldDB" id="A0AAD0KSY5"/>
<evidence type="ECO:0000313" key="2">
    <source>
        <dbReference type="Proteomes" id="UP000249682"/>
    </source>
</evidence>
<gene>
    <name evidence="1" type="ORF">DIJ64_10345</name>
</gene>